<evidence type="ECO:0000313" key="2">
    <source>
        <dbReference type="Proteomes" id="UP000217771"/>
    </source>
</evidence>
<evidence type="ECO:0000313" key="1">
    <source>
        <dbReference type="EMBL" id="PAU77567.1"/>
    </source>
</evidence>
<protein>
    <submittedName>
        <fullName evidence="1">Uncharacterized protein</fullName>
    </submittedName>
</protein>
<dbReference type="EMBL" id="NSKB01000003">
    <property type="protein sequence ID" value="PAU77567.1"/>
    <property type="molecule type" value="Genomic_DNA"/>
</dbReference>
<comment type="caution">
    <text evidence="1">The sequence shown here is derived from an EMBL/GenBank/DDBJ whole genome shotgun (WGS) entry which is preliminary data.</text>
</comment>
<name>A0A2A2EYY4_9GAMM</name>
<dbReference type="Proteomes" id="UP000217771">
    <property type="component" value="Unassembled WGS sequence"/>
</dbReference>
<organism evidence="1 2">
    <name type="scientific">Halomonas salipaludis</name>
    <dbReference type="NCBI Taxonomy" id="2032625"/>
    <lineage>
        <taxon>Bacteria</taxon>
        <taxon>Pseudomonadati</taxon>
        <taxon>Pseudomonadota</taxon>
        <taxon>Gammaproteobacteria</taxon>
        <taxon>Oceanospirillales</taxon>
        <taxon>Halomonadaceae</taxon>
        <taxon>Halomonas</taxon>
    </lineage>
</organism>
<proteinExistence type="predicted"/>
<gene>
    <name evidence="1" type="ORF">CK498_10125</name>
</gene>
<reference evidence="1 2" key="1">
    <citation type="submission" date="2017-08" db="EMBL/GenBank/DDBJ databases">
        <title>Halomonas alkalisoli sp. nov., isolated from saline alkaline soil.</title>
        <authorList>
            <person name="Wang D."/>
            <person name="Zhang G."/>
        </authorList>
    </citation>
    <scope>NUCLEOTIDE SEQUENCE [LARGE SCALE GENOMIC DNA]</scope>
    <source>
        <strain evidence="1 2">WRN001</strain>
    </source>
</reference>
<accession>A0A2A2EYY4</accession>
<sequence>MFCLRQLIQAAGLTRKLGPPLQVSSAALAWNGKEVTDTGRTIAMYQPLQTCRLLQVDQRITVITQYTLHGDSP</sequence>
<keyword evidence="2" id="KW-1185">Reference proteome</keyword>
<dbReference type="AlphaFoldDB" id="A0A2A2EYY4"/>